<dbReference type="Proteomes" id="UP000541352">
    <property type="component" value="Unassembled WGS sequence"/>
</dbReference>
<name>A0A7W5ZU93_9BACT</name>
<evidence type="ECO:0000256" key="3">
    <source>
        <dbReference type="PIRSR" id="PIRSR005902-1"/>
    </source>
</evidence>
<evidence type="ECO:0000313" key="4">
    <source>
        <dbReference type="EMBL" id="MBB3841864.1"/>
    </source>
</evidence>
<comment type="similarity">
    <text evidence="1">Belongs to the metallo-dependent hydrolases superfamily. TatD-type hydrolase family.</text>
</comment>
<dbReference type="PROSITE" id="PS01137">
    <property type="entry name" value="TATD_1"/>
    <property type="match status" value="1"/>
</dbReference>
<dbReference type="GO" id="GO:0016788">
    <property type="term" value="F:hydrolase activity, acting on ester bonds"/>
    <property type="evidence" value="ECO:0007669"/>
    <property type="project" value="InterPro"/>
</dbReference>
<protein>
    <submittedName>
        <fullName evidence="4">TatD DNase family protein</fullName>
        <ecNumber evidence="4">3.1.21.-</ecNumber>
    </submittedName>
</protein>
<reference evidence="4 5" key="1">
    <citation type="submission" date="2020-08" db="EMBL/GenBank/DDBJ databases">
        <title>Genomic Encyclopedia of Type Strains, Phase IV (KMG-IV): sequencing the most valuable type-strain genomes for metagenomic binning, comparative biology and taxonomic classification.</title>
        <authorList>
            <person name="Goeker M."/>
        </authorList>
    </citation>
    <scope>NUCLEOTIDE SEQUENCE [LARGE SCALE GENOMIC DNA]</scope>
    <source>
        <strain evidence="4 5">DSM 17976</strain>
    </source>
</reference>
<evidence type="ECO:0000313" key="5">
    <source>
        <dbReference type="Proteomes" id="UP000541352"/>
    </source>
</evidence>
<accession>A0A7W5ZU93</accession>
<evidence type="ECO:0000256" key="2">
    <source>
        <dbReference type="ARBA" id="ARBA00022801"/>
    </source>
</evidence>
<dbReference type="GO" id="GO:0046872">
    <property type="term" value="F:metal ion binding"/>
    <property type="evidence" value="ECO:0007669"/>
    <property type="project" value="UniProtKB-KW"/>
</dbReference>
<dbReference type="PANTHER" id="PTHR46124">
    <property type="entry name" value="D-AMINOACYL-TRNA DEACYLASE"/>
    <property type="match status" value="1"/>
</dbReference>
<feature type="binding site" evidence="3">
    <location>
        <position position="9"/>
    </location>
    <ligand>
        <name>a divalent metal cation</name>
        <dbReference type="ChEBI" id="CHEBI:60240"/>
        <label>1</label>
    </ligand>
</feature>
<keyword evidence="5" id="KW-1185">Reference proteome</keyword>
<dbReference type="InterPro" id="IPR049677">
    <property type="entry name" value="QatD"/>
</dbReference>
<dbReference type="PANTHER" id="PTHR46124:SF2">
    <property type="entry name" value="D-AMINOACYL-TRNA DEACYLASE"/>
    <property type="match status" value="1"/>
</dbReference>
<comment type="caution">
    <text evidence="4">The sequence shown here is derived from an EMBL/GenBank/DDBJ whole genome shotgun (WGS) entry which is preliminary data.</text>
</comment>
<dbReference type="Pfam" id="PF01026">
    <property type="entry name" value="TatD_DNase"/>
    <property type="match status" value="1"/>
</dbReference>
<gene>
    <name evidence="4" type="ORF">FHS57_005893</name>
</gene>
<keyword evidence="2 4" id="KW-0378">Hydrolase</keyword>
<dbReference type="PIRSF" id="PIRSF005902">
    <property type="entry name" value="DNase_TatD"/>
    <property type="match status" value="1"/>
</dbReference>
<proteinExistence type="inferred from homology"/>
<dbReference type="SUPFAM" id="SSF51556">
    <property type="entry name" value="Metallo-dependent hydrolases"/>
    <property type="match status" value="1"/>
</dbReference>
<feature type="binding site" evidence="3">
    <location>
        <position position="192"/>
    </location>
    <ligand>
        <name>a divalent metal cation</name>
        <dbReference type="ChEBI" id="CHEBI:60240"/>
        <label>1</label>
    </ligand>
</feature>
<feature type="binding site" evidence="3">
    <location>
        <position position="121"/>
    </location>
    <ligand>
        <name>a divalent metal cation</name>
        <dbReference type="ChEBI" id="CHEBI:60240"/>
        <label>2</label>
    </ligand>
</feature>
<dbReference type="EMBL" id="JACIBY010000022">
    <property type="protein sequence ID" value="MBB3841864.1"/>
    <property type="molecule type" value="Genomic_DNA"/>
</dbReference>
<sequence length="240" mass="27444">MYFIDTHCHLDLFEDNKFADLIEHEKIYTIAVTNTPSVFFFTQNQAKNKKFIRAALGLHPQLASERAKEILLFKELIHQTRYVGEIGLDNKKGADFEIQKQVFEKIIDICAQAGNKILSIHSRGAEEEVIEIIGRKFPGKVILHWYSGGLKPLEKALEFGFNFSVNFSMSKNQNGSKIINSIPIDRILTESDGPFQKINSKNNASPLNMNQTIEAISLIRNMHPNDLKKQVYQNFFQLLS</sequence>
<organism evidence="4 5">
    <name type="scientific">Runella defluvii</name>
    <dbReference type="NCBI Taxonomy" id="370973"/>
    <lineage>
        <taxon>Bacteria</taxon>
        <taxon>Pseudomonadati</taxon>
        <taxon>Bacteroidota</taxon>
        <taxon>Cytophagia</taxon>
        <taxon>Cytophagales</taxon>
        <taxon>Spirosomataceae</taxon>
        <taxon>Runella</taxon>
    </lineage>
</organism>
<dbReference type="InterPro" id="IPR032466">
    <property type="entry name" value="Metal_Hydrolase"/>
</dbReference>
<dbReference type="CDD" id="cd01310">
    <property type="entry name" value="TatD_DNAse"/>
    <property type="match status" value="1"/>
</dbReference>
<feature type="binding site" evidence="3">
    <location>
        <position position="144"/>
    </location>
    <ligand>
        <name>a divalent metal cation</name>
        <dbReference type="ChEBI" id="CHEBI:60240"/>
        <label>2</label>
    </ligand>
</feature>
<keyword evidence="3" id="KW-0479">Metal-binding</keyword>
<feature type="binding site" evidence="3">
    <location>
        <position position="85"/>
    </location>
    <ligand>
        <name>a divalent metal cation</name>
        <dbReference type="ChEBI" id="CHEBI:60240"/>
        <label>1</label>
    </ligand>
</feature>
<dbReference type="RefSeq" id="WP_183979817.1">
    <property type="nucleotide sequence ID" value="NZ_JACIBY010000022.1"/>
</dbReference>
<dbReference type="Gene3D" id="3.20.20.140">
    <property type="entry name" value="Metal-dependent hydrolases"/>
    <property type="match status" value="1"/>
</dbReference>
<dbReference type="NCBIfam" id="NF041926">
    <property type="entry name" value="QatD"/>
    <property type="match status" value="1"/>
</dbReference>
<dbReference type="InterPro" id="IPR018228">
    <property type="entry name" value="DNase_TatD-rel_CS"/>
</dbReference>
<feature type="binding site" evidence="3">
    <location>
        <position position="7"/>
    </location>
    <ligand>
        <name>a divalent metal cation</name>
        <dbReference type="ChEBI" id="CHEBI:60240"/>
        <label>1</label>
    </ligand>
</feature>
<evidence type="ECO:0000256" key="1">
    <source>
        <dbReference type="ARBA" id="ARBA00009275"/>
    </source>
</evidence>
<dbReference type="AlphaFoldDB" id="A0A7W5ZU93"/>
<dbReference type="EC" id="3.1.21.-" evidence="4"/>
<dbReference type="InterPro" id="IPR001130">
    <property type="entry name" value="TatD-like"/>
</dbReference>